<accession>A0ABQ9W6N5</accession>
<feature type="region of interest" description="Disordered" evidence="1">
    <location>
        <begin position="1"/>
        <end position="103"/>
    </location>
</feature>
<reference evidence="2 3" key="1">
    <citation type="submission" date="2023-05" db="EMBL/GenBank/DDBJ databases">
        <title>B98-5 Cell Line De Novo Hybrid Assembly: An Optical Mapping Approach.</title>
        <authorList>
            <person name="Kananen K."/>
            <person name="Auerbach J.A."/>
            <person name="Kautto E."/>
            <person name="Blachly J.S."/>
        </authorList>
    </citation>
    <scope>NUCLEOTIDE SEQUENCE [LARGE SCALE GENOMIC DNA]</scope>
    <source>
        <strain evidence="2">B95-8</strain>
        <tissue evidence="2">Cell line</tissue>
    </source>
</reference>
<feature type="region of interest" description="Disordered" evidence="1">
    <location>
        <begin position="151"/>
        <end position="170"/>
    </location>
</feature>
<organism evidence="2 3">
    <name type="scientific">Saguinus oedipus</name>
    <name type="common">Cotton-top tamarin</name>
    <name type="synonym">Oedipomidas oedipus</name>
    <dbReference type="NCBI Taxonomy" id="9490"/>
    <lineage>
        <taxon>Eukaryota</taxon>
        <taxon>Metazoa</taxon>
        <taxon>Chordata</taxon>
        <taxon>Craniata</taxon>
        <taxon>Vertebrata</taxon>
        <taxon>Euteleostomi</taxon>
        <taxon>Mammalia</taxon>
        <taxon>Eutheria</taxon>
        <taxon>Euarchontoglires</taxon>
        <taxon>Primates</taxon>
        <taxon>Haplorrhini</taxon>
        <taxon>Platyrrhini</taxon>
        <taxon>Cebidae</taxon>
        <taxon>Callitrichinae</taxon>
        <taxon>Saguinus</taxon>
    </lineage>
</organism>
<keyword evidence="3" id="KW-1185">Reference proteome</keyword>
<name>A0ABQ9W6N5_SAGOE</name>
<proteinExistence type="predicted"/>
<evidence type="ECO:0000313" key="3">
    <source>
        <dbReference type="Proteomes" id="UP001266305"/>
    </source>
</evidence>
<dbReference type="Proteomes" id="UP001266305">
    <property type="component" value="Unassembled WGS sequence"/>
</dbReference>
<comment type="caution">
    <text evidence="2">The sequence shown here is derived from an EMBL/GenBank/DDBJ whole genome shotgun (WGS) entry which is preliminary data.</text>
</comment>
<evidence type="ECO:0000313" key="2">
    <source>
        <dbReference type="EMBL" id="KAK2117301.1"/>
    </source>
</evidence>
<feature type="compositionally biased region" description="Pro residues" evidence="1">
    <location>
        <begin position="161"/>
        <end position="170"/>
    </location>
</feature>
<sequence>MEGTQGDDPGLQPRPLQEEARPASAQLRPCNDPQEDGARVGSGPGVYHPQKDSLWFLRGASQPSREGAWPDRPYQKRGFAEGGSWAGRRPYGHASTPAAGTRGGSASVVRACRAAGLPVVTGWVRSGPGFAAAVRLSASGWILWPGRGASRPTLGRKAWLPPRPSASPFP</sequence>
<evidence type="ECO:0000256" key="1">
    <source>
        <dbReference type="SAM" id="MobiDB-lite"/>
    </source>
</evidence>
<protein>
    <submittedName>
        <fullName evidence="2">Uncharacterized protein</fullName>
    </submittedName>
</protein>
<gene>
    <name evidence="2" type="ORF">P7K49_004187</name>
</gene>
<dbReference type="EMBL" id="JASSZA010000002">
    <property type="protein sequence ID" value="KAK2117301.1"/>
    <property type="molecule type" value="Genomic_DNA"/>
</dbReference>